<proteinExistence type="inferred from homology"/>
<dbReference type="InterPro" id="IPR041792">
    <property type="entry name" value="MPP_PAP"/>
</dbReference>
<evidence type="ECO:0000256" key="2">
    <source>
        <dbReference type="ARBA" id="ARBA00023180"/>
    </source>
</evidence>
<evidence type="ECO:0000256" key="1">
    <source>
        <dbReference type="ARBA" id="ARBA00022729"/>
    </source>
</evidence>
<dbReference type="InterPro" id="IPR029052">
    <property type="entry name" value="Metallo-depent_PP-like"/>
</dbReference>
<feature type="domain" description="Purple acid phosphatase N-terminal" evidence="6">
    <location>
        <begin position="101"/>
        <end position="184"/>
    </location>
</feature>
<dbReference type="EC" id="3.1.3.2" evidence="3"/>
<gene>
    <name evidence="7" type="ORF">NSCI0253_LOCUS3797</name>
</gene>
<evidence type="ECO:0000313" key="7">
    <source>
        <dbReference type="EMBL" id="CAD8829451.1"/>
    </source>
</evidence>
<reference evidence="7" key="1">
    <citation type="submission" date="2021-01" db="EMBL/GenBank/DDBJ databases">
        <authorList>
            <person name="Corre E."/>
            <person name="Pelletier E."/>
            <person name="Niang G."/>
            <person name="Scheremetjew M."/>
            <person name="Finn R."/>
            <person name="Kale V."/>
            <person name="Holt S."/>
            <person name="Cochrane G."/>
            <person name="Meng A."/>
            <person name="Brown T."/>
            <person name="Cohen L."/>
        </authorList>
    </citation>
    <scope>NUCLEOTIDE SEQUENCE</scope>
</reference>
<comment type="similarity">
    <text evidence="3">Belongs to the metallophosphoesterase superfamily. Purple acid phosphatase family.</text>
</comment>
<dbReference type="Pfam" id="PF16656">
    <property type="entry name" value="Pur_ac_phosph_N"/>
    <property type="match status" value="1"/>
</dbReference>
<feature type="signal peptide" evidence="4">
    <location>
        <begin position="1"/>
        <end position="15"/>
    </location>
</feature>
<dbReference type="EMBL" id="HBFQ01005368">
    <property type="protein sequence ID" value="CAD8829451.1"/>
    <property type="molecule type" value="Transcribed_RNA"/>
</dbReference>
<evidence type="ECO:0000256" key="3">
    <source>
        <dbReference type="RuleBase" id="RU361203"/>
    </source>
</evidence>
<dbReference type="Gene3D" id="3.60.21.10">
    <property type="match status" value="1"/>
</dbReference>
<dbReference type="Pfam" id="PF00149">
    <property type="entry name" value="Metallophos"/>
    <property type="match status" value="1"/>
</dbReference>
<feature type="chain" id="PRO_5031024935" description="Purple acid phosphatase" evidence="4">
    <location>
        <begin position="16"/>
        <end position="519"/>
    </location>
</feature>
<keyword evidence="2" id="KW-0325">Glycoprotein</keyword>
<dbReference type="GO" id="GO:0003993">
    <property type="term" value="F:acid phosphatase activity"/>
    <property type="evidence" value="ECO:0007669"/>
    <property type="project" value="UniProtKB-EC"/>
</dbReference>
<evidence type="ECO:0000259" key="6">
    <source>
        <dbReference type="Pfam" id="PF16656"/>
    </source>
</evidence>
<dbReference type="Gene3D" id="2.60.40.380">
    <property type="entry name" value="Purple acid phosphatase-like, N-terminal"/>
    <property type="match status" value="1"/>
</dbReference>
<dbReference type="AlphaFoldDB" id="A0A7S0ZQQ8"/>
<dbReference type="PANTHER" id="PTHR45867">
    <property type="entry name" value="PURPLE ACID PHOSPHATASE"/>
    <property type="match status" value="1"/>
</dbReference>
<accession>A0A7S0ZQQ8</accession>
<dbReference type="SUPFAM" id="SSF49363">
    <property type="entry name" value="Purple acid phosphatase, N-terminal domain"/>
    <property type="match status" value="1"/>
</dbReference>
<dbReference type="InterPro" id="IPR015914">
    <property type="entry name" value="PAPs_N"/>
</dbReference>
<comment type="catalytic activity">
    <reaction evidence="3">
        <text>a phosphate monoester + H2O = an alcohol + phosphate</text>
        <dbReference type="Rhea" id="RHEA:15017"/>
        <dbReference type="ChEBI" id="CHEBI:15377"/>
        <dbReference type="ChEBI" id="CHEBI:30879"/>
        <dbReference type="ChEBI" id="CHEBI:43474"/>
        <dbReference type="ChEBI" id="CHEBI:67140"/>
        <dbReference type="EC" id="3.1.3.2"/>
    </reaction>
</comment>
<dbReference type="CDD" id="cd00839">
    <property type="entry name" value="MPP_PAPs"/>
    <property type="match status" value="1"/>
</dbReference>
<dbReference type="PANTHER" id="PTHR45867:SF3">
    <property type="entry name" value="ACID PHOSPHATASE TYPE 7"/>
    <property type="match status" value="1"/>
</dbReference>
<organism evidence="7">
    <name type="scientific">Noctiluca scintillans</name>
    <name type="common">Sea sparkle</name>
    <name type="synonym">Red tide dinoflagellate</name>
    <dbReference type="NCBI Taxonomy" id="2966"/>
    <lineage>
        <taxon>Eukaryota</taxon>
        <taxon>Sar</taxon>
        <taxon>Alveolata</taxon>
        <taxon>Dinophyceae</taxon>
        <taxon>Noctilucales</taxon>
        <taxon>Noctilucaceae</taxon>
        <taxon>Noctiluca</taxon>
    </lineage>
</organism>
<feature type="domain" description="Calcineurin-like phosphoesterase" evidence="5">
    <location>
        <begin position="195"/>
        <end position="430"/>
    </location>
</feature>
<keyword evidence="3" id="KW-0378">Hydrolase</keyword>
<dbReference type="SUPFAM" id="SSF56300">
    <property type="entry name" value="Metallo-dependent phosphatases"/>
    <property type="match status" value="1"/>
</dbReference>
<sequence length="519" mass="57060">MRALLTSLFPAFGFALDGANLTSAFATCSSLKDCGSCADHALLDIHDCEWCEIDRACHELGSAKSPCLPELAKESCVSTASASHCTKRSADECSDTDAFIPRQVHLAFAGDAGMRVAWKTRAHVVCEVTATQGSSSVSGVYEGSKQYIKGYGFHHSAVLRNLVKGATYQYTISCEGVSTVRSFKVAPADLESYTALVVGDMGYGSRGHAMQSRRLMEELKDSTDFTIHAGDIGYADDAFLHWDKCLTEFCYEAVYDAYMEWIENITDTKAYMVTPGNHEGECHSPFCLVSEPHRLALRNFSAYNARWAMPAQESGGVLSMWHSFDYGPVHFVSLNTETDFKNADEGTHGLNPFCPSGSFAPDGEYLKWLEADLSKANMNRQERPWIVTMGHRPWLHDAVVSADPAVEAAHAKLLEKYGVDLMLFGHKHAYHRFLPVEGNTAPPMVVTGGAGCDEGHDNVPNISGVAKGYDYLAMGSDYQVGALEVSRNQLTWRTYNSRTGDIFDPFNVSNKRELAVFML</sequence>
<evidence type="ECO:0000259" key="5">
    <source>
        <dbReference type="Pfam" id="PF00149"/>
    </source>
</evidence>
<evidence type="ECO:0000256" key="4">
    <source>
        <dbReference type="SAM" id="SignalP"/>
    </source>
</evidence>
<dbReference type="InterPro" id="IPR008963">
    <property type="entry name" value="Purple_acid_Pase-like_N"/>
</dbReference>
<protein>
    <recommendedName>
        <fullName evidence="3">Purple acid phosphatase</fullName>
        <ecNumber evidence="3">3.1.3.2</ecNumber>
    </recommendedName>
</protein>
<dbReference type="InterPro" id="IPR004843">
    <property type="entry name" value="Calcineurin-like_PHP"/>
</dbReference>
<name>A0A7S0ZQQ8_NOCSC</name>
<dbReference type="GO" id="GO:0046872">
    <property type="term" value="F:metal ion binding"/>
    <property type="evidence" value="ECO:0007669"/>
    <property type="project" value="InterPro"/>
</dbReference>
<keyword evidence="1 4" id="KW-0732">Signal</keyword>